<dbReference type="VEuPathDB" id="FungiDB:PGUG_02937"/>
<evidence type="ECO:0000256" key="2">
    <source>
        <dbReference type="ARBA" id="ARBA00022763"/>
    </source>
</evidence>
<dbReference type="OrthoDB" id="206565at2759"/>
<evidence type="ECO:0000256" key="6">
    <source>
        <dbReference type="ARBA" id="ARBA00041062"/>
    </source>
</evidence>
<dbReference type="GO" id="GO:0005634">
    <property type="term" value="C:nucleus"/>
    <property type="evidence" value="ECO:0007669"/>
    <property type="project" value="TreeGrafter"/>
</dbReference>
<gene>
    <name evidence="8" type="ORF">PGUG_02937</name>
</gene>
<dbReference type="STRING" id="294746.A5DI36"/>
<keyword evidence="2" id="KW-0227">DNA damage</keyword>
<feature type="compositionally biased region" description="Basic and acidic residues" evidence="7">
    <location>
        <begin position="262"/>
        <end position="286"/>
    </location>
</feature>
<dbReference type="AlphaFoldDB" id="A5DI36"/>
<dbReference type="SUPFAM" id="SSF54768">
    <property type="entry name" value="dsRNA-binding domain-like"/>
    <property type="match status" value="1"/>
</dbReference>
<dbReference type="Pfam" id="PF04098">
    <property type="entry name" value="Rad52_Rad22"/>
    <property type="match status" value="1"/>
</dbReference>
<proteinExistence type="inferred from homology"/>
<evidence type="ECO:0000256" key="5">
    <source>
        <dbReference type="ARBA" id="ARBA00037138"/>
    </source>
</evidence>
<dbReference type="eggNOG" id="KOG4141">
    <property type="taxonomic scope" value="Eukaryota"/>
</dbReference>
<evidence type="ECO:0000256" key="7">
    <source>
        <dbReference type="SAM" id="MobiDB-lite"/>
    </source>
</evidence>
<dbReference type="GO" id="GO:0045002">
    <property type="term" value="P:double-strand break repair via single-strand annealing"/>
    <property type="evidence" value="ECO:0007669"/>
    <property type="project" value="TreeGrafter"/>
</dbReference>
<evidence type="ECO:0000256" key="3">
    <source>
        <dbReference type="ARBA" id="ARBA00023172"/>
    </source>
</evidence>
<organism evidence="8 9">
    <name type="scientific">Meyerozyma guilliermondii (strain ATCC 6260 / CBS 566 / DSM 6381 / JCM 1539 / NBRC 10279 / NRRL Y-324)</name>
    <name type="common">Yeast</name>
    <name type="synonym">Candida guilliermondii</name>
    <dbReference type="NCBI Taxonomy" id="294746"/>
    <lineage>
        <taxon>Eukaryota</taxon>
        <taxon>Fungi</taxon>
        <taxon>Dikarya</taxon>
        <taxon>Ascomycota</taxon>
        <taxon>Saccharomycotina</taxon>
        <taxon>Pichiomycetes</taxon>
        <taxon>Debaryomycetaceae</taxon>
        <taxon>Meyerozyma</taxon>
    </lineage>
</organism>
<feature type="compositionally biased region" description="Basic and acidic residues" evidence="7">
    <location>
        <begin position="309"/>
        <end position="318"/>
    </location>
</feature>
<evidence type="ECO:0000256" key="1">
    <source>
        <dbReference type="ARBA" id="ARBA00006638"/>
    </source>
</evidence>
<dbReference type="FunFam" id="3.30.390.80:FF:000001">
    <property type="entry name" value="DNA repair protein RAD52 homolog"/>
    <property type="match status" value="1"/>
</dbReference>
<keyword evidence="4" id="KW-0234">DNA repair</keyword>
<dbReference type="GeneID" id="5127042"/>
<dbReference type="EMBL" id="CH408157">
    <property type="protein sequence ID" value="EDK38839.2"/>
    <property type="molecule type" value="Genomic_DNA"/>
</dbReference>
<feature type="compositionally biased region" description="Basic and acidic residues" evidence="7">
    <location>
        <begin position="184"/>
        <end position="201"/>
    </location>
</feature>
<dbReference type="InParanoid" id="A5DI36"/>
<dbReference type="KEGG" id="pgu:PGUG_02937"/>
<dbReference type="HOGENOM" id="CLU_011431_3_2_1"/>
<feature type="region of interest" description="Disordered" evidence="7">
    <location>
        <begin position="173"/>
        <end position="225"/>
    </location>
</feature>
<accession>A5DI36</accession>
<dbReference type="InterPro" id="IPR007232">
    <property type="entry name" value="Rad52_Rad59_Rad22"/>
</dbReference>
<dbReference type="Gene3D" id="3.30.390.80">
    <property type="entry name" value="DNA repair protein Rad52/59/22"/>
    <property type="match status" value="1"/>
</dbReference>
<dbReference type="RefSeq" id="XP_001485208.2">
    <property type="nucleotide sequence ID" value="XM_001485158.1"/>
</dbReference>
<reference evidence="8 9" key="1">
    <citation type="journal article" date="2009" name="Nature">
        <title>Evolution of pathogenicity and sexual reproduction in eight Candida genomes.</title>
        <authorList>
            <person name="Butler G."/>
            <person name="Rasmussen M.D."/>
            <person name="Lin M.F."/>
            <person name="Santos M.A."/>
            <person name="Sakthikumar S."/>
            <person name="Munro C.A."/>
            <person name="Rheinbay E."/>
            <person name="Grabherr M."/>
            <person name="Forche A."/>
            <person name="Reedy J.L."/>
            <person name="Agrafioti I."/>
            <person name="Arnaud M.B."/>
            <person name="Bates S."/>
            <person name="Brown A.J."/>
            <person name="Brunke S."/>
            <person name="Costanzo M.C."/>
            <person name="Fitzpatrick D.A."/>
            <person name="de Groot P.W."/>
            <person name="Harris D."/>
            <person name="Hoyer L.L."/>
            <person name="Hube B."/>
            <person name="Klis F.M."/>
            <person name="Kodira C."/>
            <person name="Lennard N."/>
            <person name="Logue M.E."/>
            <person name="Martin R."/>
            <person name="Neiman A.M."/>
            <person name="Nikolaou E."/>
            <person name="Quail M.A."/>
            <person name="Quinn J."/>
            <person name="Santos M.C."/>
            <person name="Schmitzberger F.F."/>
            <person name="Sherlock G."/>
            <person name="Shah P."/>
            <person name="Silverstein K.A."/>
            <person name="Skrzypek M.S."/>
            <person name="Soll D."/>
            <person name="Staggs R."/>
            <person name="Stansfield I."/>
            <person name="Stumpf M.P."/>
            <person name="Sudbery P.E."/>
            <person name="Srikantha T."/>
            <person name="Zeng Q."/>
            <person name="Berman J."/>
            <person name="Berriman M."/>
            <person name="Heitman J."/>
            <person name="Gow N.A."/>
            <person name="Lorenz M.C."/>
            <person name="Birren B.W."/>
            <person name="Kellis M."/>
            <person name="Cuomo C.A."/>
        </authorList>
    </citation>
    <scope>NUCLEOTIDE SEQUENCE [LARGE SCALE GENOMIC DNA]</scope>
    <source>
        <strain evidence="9">ATCC 6260 / CBS 566 / DSM 6381 / JCM 1539 / NBRC 10279 / NRRL Y-324</strain>
    </source>
</reference>
<dbReference type="GO" id="GO:0000724">
    <property type="term" value="P:double-strand break repair via homologous recombination"/>
    <property type="evidence" value="ECO:0007669"/>
    <property type="project" value="UniProtKB-ARBA"/>
</dbReference>
<protein>
    <recommendedName>
        <fullName evidence="6">DNA repair and recombination protein RAD52</fullName>
    </recommendedName>
</protein>
<feature type="compositionally biased region" description="Polar residues" evidence="7">
    <location>
        <begin position="202"/>
        <end position="216"/>
    </location>
</feature>
<sequence length="423" mass="47243">MNQGHNYAPERRSDSRLPFVPTPYTPEEQKRISEKLERILGPEYVSFRPGGNGQKVSYIEGWKALNLANEIFGFNGWCTELVGYQVDYLDTSPNGRISLGISVVVRLTLKDGTFHEDFGYGFIDNAKSKSMAFEKCKKEAFTDAIKRCLRCFGNVLGNCLYDRTILPKIQKMHLPPIDPTPSQFHREPELVKREKKKEDAARNNSRPNVAPQTTNRAEPAPEPTAELKHEVDDFDDSFMFSDDVDHNGIDEYELQMLEARDQVKESTDTSANDNEKPQEINEHHTTTEPTEPAAQVAQDIPPSVFVSARKVDDIRQSKSEVTSYDTKYVSPSIRRTVDPNKSVPIKRTTGSAAPAPPAPKSPAATSAAMQPVEPNSGYADPPIGKRQLGRPPSQRISKRLKSSGESSDQENKVPTEFPSSFSN</sequence>
<name>A5DI36_PICGU</name>
<comment type="function">
    <text evidence="5">Involved in DNA double-strand break (DSB) repair and recombination. Promotes the annealing of complementary single-stranded DNA and by stimulation of the RAD51 recombinase.</text>
</comment>
<dbReference type="PANTHER" id="PTHR12132">
    <property type="entry name" value="DNA REPAIR AND RECOMBINATION PROTEIN RAD52, RAD59"/>
    <property type="match status" value="1"/>
</dbReference>
<evidence type="ECO:0000256" key="4">
    <source>
        <dbReference type="ARBA" id="ARBA00023204"/>
    </source>
</evidence>
<dbReference type="InterPro" id="IPR042525">
    <property type="entry name" value="Rad52_Rad59_Rad22_sf"/>
</dbReference>
<keyword evidence="9" id="KW-1185">Reference proteome</keyword>
<dbReference type="GO" id="GO:0003697">
    <property type="term" value="F:single-stranded DNA binding"/>
    <property type="evidence" value="ECO:0007669"/>
    <property type="project" value="UniProtKB-ARBA"/>
</dbReference>
<feature type="region of interest" description="Disordered" evidence="7">
    <location>
        <begin position="1"/>
        <end position="28"/>
    </location>
</feature>
<dbReference type="PANTHER" id="PTHR12132:SF1">
    <property type="entry name" value="DNA REPAIR PROTEIN RAD52 HOMOLOG"/>
    <property type="match status" value="1"/>
</dbReference>
<dbReference type="Proteomes" id="UP000001997">
    <property type="component" value="Unassembled WGS sequence"/>
</dbReference>
<dbReference type="FunCoup" id="A5DI36">
    <property type="interactions" value="288"/>
</dbReference>
<keyword evidence="3" id="KW-0233">DNA recombination</keyword>
<evidence type="ECO:0000313" key="8">
    <source>
        <dbReference type="EMBL" id="EDK38839.2"/>
    </source>
</evidence>
<dbReference type="InterPro" id="IPR041247">
    <property type="entry name" value="Rad52_fam"/>
</dbReference>
<feature type="region of interest" description="Disordered" evidence="7">
    <location>
        <begin position="262"/>
        <end position="423"/>
    </location>
</feature>
<comment type="similarity">
    <text evidence="1">Belongs to the RAD52 family.</text>
</comment>
<evidence type="ECO:0000313" key="9">
    <source>
        <dbReference type="Proteomes" id="UP000001997"/>
    </source>
</evidence>
<dbReference type="OMA" id="MFSDDFQ"/>
<dbReference type="GO" id="GO:0006312">
    <property type="term" value="P:mitotic recombination"/>
    <property type="evidence" value="ECO:0007669"/>
    <property type="project" value="TreeGrafter"/>
</dbReference>